<protein>
    <submittedName>
        <fullName evidence="1">Uncharacterized protein</fullName>
    </submittedName>
</protein>
<organism evidence="1 2">
    <name type="scientific">Parabacteroides distasonis str. 3776 D15 i</name>
    <dbReference type="NCBI Taxonomy" id="1339342"/>
    <lineage>
        <taxon>Bacteria</taxon>
        <taxon>Pseudomonadati</taxon>
        <taxon>Bacteroidota</taxon>
        <taxon>Bacteroidia</taxon>
        <taxon>Bacteroidales</taxon>
        <taxon>Tannerellaceae</taxon>
        <taxon>Parabacteroides</taxon>
    </lineage>
</organism>
<proteinExistence type="predicted"/>
<sequence>MAGFLARPPSVGYLPAYPIGSGNKICRGSKDLQLRVQLRTRTGFPFTDYYRNR</sequence>
<accession>A0AB34LHX2</accession>
<evidence type="ECO:0000313" key="2">
    <source>
        <dbReference type="Proteomes" id="UP000027850"/>
    </source>
</evidence>
<dbReference type="Proteomes" id="UP000027850">
    <property type="component" value="Unassembled WGS sequence"/>
</dbReference>
<name>A0AB34LHX2_PARDI</name>
<dbReference type="EMBL" id="JNHK01000068">
    <property type="protein sequence ID" value="KDS38599.1"/>
    <property type="molecule type" value="Genomic_DNA"/>
</dbReference>
<gene>
    <name evidence="1" type="ORF">M091_4827</name>
</gene>
<evidence type="ECO:0000313" key="1">
    <source>
        <dbReference type="EMBL" id="KDS38599.1"/>
    </source>
</evidence>
<comment type="caution">
    <text evidence="1">The sequence shown here is derived from an EMBL/GenBank/DDBJ whole genome shotgun (WGS) entry which is preliminary data.</text>
</comment>
<reference evidence="1 2" key="1">
    <citation type="submission" date="2014-04" db="EMBL/GenBank/DDBJ databases">
        <authorList>
            <person name="Sears C."/>
            <person name="Carroll K."/>
            <person name="Sack B.R."/>
            <person name="Qadri F."/>
            <person name="Myers L.L."/>
            <person name="Chung G.-T."/>
            <person name="Escheverria P."/>
            <person name="Fraser C.M."/>
            <person name="Sadzewicz L."/>
            <person name="Shefchek K.A."/>
            <person name="Tallon L."/>
            <person name="Das S.P."/>
            <person name="Daugherty S."/>
            <person name="Mongodin E.F."/>
        </authorList>
    </citation>
    <scope>NUCLEOTIDE SEQUENCE [LARGE SCALE GENOMIC DNA]</scope>
    <source>
        <strain evidence="1 2">3776 D15 i</strain>
    </source>
</reference>
<dbReference type="AlphaFoldDB" id="A0AB34LHX2"/>